<name>A0A939BTN0_9BACL</name>
<dbReference type="Pfam" id="PF00550">
    <property type="entry name" value="PP-binding"/>
    <property type="match status" value="1"/>
</dbReference>
<dbReference type="AlphaFoldDB" id="A0A939BTN0"/>
<keyword evidence="3" id="KW-1185">Reference proteome</keyword>
<dbReference type="RefSeq" id="WP_204517362.1">
    <property type="nucleotide sequence ID" value="NZ_BAABIN010000038.1"/>
</dbReference>
<comment type="caution">
    <text evidence="2">The sequence shown here is derived from an EMBL/GenBank/DDBJ whole genome shotgun (WGS) entry which is preliminary data.</text>
</comment>
<protein>
    <submittedName>
        <fullName evidence="2">Acyl carrier protein</fullName>
    </submittedName>
</protein>
<dbReference type="InterPro" id="IPR009081">
    <property type="entry name" value="PP-bd_ACP"/>
</dbReference>
<feature type="domain" description="Carrier" evidence="1">
    <location>
        <begin position="1"/>
        <end position="83"/>
    </location>
</feature>
<dbReference type="Gene3D" id="1.10.1200.10">
    <property type="entry name" value="ACP-like"/>
    <property type="match status" value="1"/>
</dbReference>
<sequence>MKRNRQEVFMEILTVFNENNVNTDALSFDVRLDAPDFPIDSVLFMKLLVDLENRFQIELNYPEALGAEKPTLGSLTDYIEGCLARKTQ</sequence>
<proteinExistence type="predicted"/>
<dbReference type="Proteomes" id="UP000717624">
    <property type="component" value="Unassembled WGS sequence"/>
</dbReference>
<evidence type="ECO:0000259" key="1">
    <source>
        <dbReference type="PROSITE" id="PS50075"/>
    </source>
</evidence>
<evidence type="ECO:0000313" key="3">
    <source>
        <dbReference type="Proteomes" id="UP000717624"/>
    </source>
</evidence>
<dbReference type="PROSITE" id="PS50075">
    <property type="entry name" value="CARRIER"/>
    <property type="match status" value="1"/>
</dbReference>
<organism evidence="2 3">
    <name type="scientific">Brevibacillus fulvus</name>
    <dbReference type="NCBI Taxonomy" id="1125967"/>
    <lineage>
        <taxon>Bacteria</taxon>
        <taxon>Bacillati</taxon>
        <taxon>Bacillota</taxon>
        <taxon>Bacilli</taxon>
        <taxon>Bacillales</taxon>
        <taxon>Paenibacillaceae</taxon>
        <taxon>Brevibacillus</taxon>
    </lineage>
</organism>
<dbReference type="EMBL" id="JAFBEB010000003">
    <property type="protein sequence ID" value="MBM7589639.1"/>
    <property type="molecule type" value="Genomic_DNA"/>
</dbReference>
<accession>A0A939BTN0</accession>
<reference evidence="2" key="1">
    <citation type="submission" date="2021-01" db="EMBL/GenBank/DDBJ databases">
        <title>Genomic Encyclopedia of Type Strains, Phase IV (KMG-IV): sequencing the most valuable type-strain genomes for metagenomic binning, comparative biology and taxonomic classification.</title>
        <authorList>
            <person name="Goeker M."/>
        </authorList>
    </citation>
    <scope>NUCLEOTIDE SEQUENCE</scope>
    <source>
        <strain evidence="2">DSM 25523</strain>
    </source>
</reference>
<evidence type="ECO:0000313" key="2">
    <source>
        <dbReference type="EMBL" id="MBM7589639.1"/>
    </source>
</evidence>
<dbReference type="InterPro" id="IPR036736">
    <property type="entry name" value="ACP-like_sf"/>
</dbReference>
<gene>
    <name evidence="2" type="ORF">JOD01_001239</name>
</gene>
<dbReference type="SUPFAM" id="SSF47336">
    <property type="entry name" value="ACP-like"/>
    <property type="match status" value="1"/>
</dbReference>